<keyword evidence="6" id="KW-0472">Membrane</keyword>
<keyword evidence="4" id="KW-1134">Transmembrane beta strand</keyword>
<name>A0ABP9LX98_9FLAO</name>
<comment type="similarity">
    <text evidence="2">Belongs to the outer membrane factor (OMF) (TC 1.B.17) family.</text>
</comment>
<reference evidence="9" key="1">
    <citation type="journal article" date="2019" name="Int. J. Syst. Evol. Microbiol.">
        <title>The Global Catalogue of Microorganisms (GCM) 10K type strain sequencing project: providing services to taxonomists for standard genome sequencing and annotation.</title>
        <authorList>
            <consortium name="The Broad Institute Genomics Platform"/>
            <consortium name="The Broad Institute Genome Sequencing Center for Infectious Disease"/>
            <person name="Wu L."/>
            <person name="Ma J."/>
        </authorList>
    </citation>
    <scope>NUCLEOTIDE SEQUENCE [LARGE SCALE GENOMIC DNA]</scope>
    <source>
        <strain evidence="9">JCM 18019</strain>
    </source>
</reference>
<evidence type="ECO:0000256" key="7">
    <source>
        <dbReference type="ARBA" id="ARBA00023237"/>
    </source>
</evidence>
<keyword evidence="3" id="KW-0813">Transport</keyword>
<dbReference type="PANTHER" id="PTHR30026:SF20">
    <property type="entry name" value="OUTER MEMBRANE PROTEIN TOLC"/>
    <property type="match status" value="1"/>
</dbReference>
<evidence type="ECO:0000256" key="4">
    <source>
        <dbReference type="ARBA" id="ARBA00022452"/>
    </source>
</evidence>
<evidence type="ECO:0000256" key="1">
    <source>
        <dbReference type="ARBA" id="ARBA00004442"/>
    </source>
</evidence>
<comment type="subcellular location">
    <subcellularLocation>
        <location evidence="1">Cell outer membrane</location>
    </subcellularLocation>
</comment>
<dbReference type="InterPro" id="IPR003423">
    <property type="entry name" value="OMP_efflux"/>
</dbReference>
<dbReference type="EMBL" id="BAABHX010000001">
    <property type="protein sequence ID" value="GAA5085578.1"/>
    <property type="molecule type" value="Genomic_DNA"/>
</dbReference>
<evidence type="ECO:0000313" key="9">
    <source>
        <dbReference type="Proteomes" id="UP001500353"/>
    </source>
</evidence>
<keyword evidence="7" id="KW-0998">Cell outer membrane</keyword>
<sequence length="434" mass="48579">MKKYLTIALFIGILAPAQKVWTLQDCLDYAVANNITVKKTVLDKTTAQLNYQQQKNNKLPTIYGSSSLGLTNGSSIDPITSSFVNQNILSNSFGISGNIAIYQGNKLNLQIEQNKMILDQSSLYQKQAENNIVLNVLQTYLQSLYYYEGIEIANYTANSSAQELKLTQTKYKNGAISKLELADVETQNAQNQYTVVSSENLYNQQVLKLKQLLELDPSVDFEIEKTSLPDIEESIPDKQQVFAQATENLPDLKIYDAQNEILNKALQITKAGYKPTLSATAGLNTGFTSTQDFSYLNQVKNNFNKSVGLSLNIPIFSKKQNNTNVELAKIDIEQNQLDKISAGKTLYSSIETAWQNAIANQAQQKSSKVARDNAKLSYDLSNKKFEFGGLTTTELSVSRNTYLTNEQTYIQSKYMAVLYTQLLNFYQGKILTTN</sequence>
<organism evidence="8 9">
    <name type="scientific">Chryseobacterium ginsengisoli</name>
    <dbReference type="NCBI Taxonomy" id="363853"/>
    <lineage>
        <taxon>Bacteria</taxon>
        <taxon>Pseudomonadati</taxon>
        <taxon>Bacteroidota</taxon>
        <taxon>Flavobacteriia</taxon>
        <taxon>Flavobacteriales</taxon>
        <taxon>Weeksellaceae</taxon>
        <taxon>Chryseobacterium group</taxon>
        <taxon>Chryseobacterium</taxon>
    </lineage>
</organism>
<keyword evidence="5" id="KW-0812">Transmembrane</keyword>
<comment type="caution">
    <text evidence="8">The sequence shown here is derived from an EMBL/GenBank/DDBJ whole genome shotgun (WGS) entry which is preliminary data.</text>
</comment>
<evidence type="ECO:0000256" key="5">
    <source>
        <dbReference type="ARBA" id="ARBA00022692"/>
    </source>
</evidence>
<dbReference type="PANTHER" id="PTHR30026">
    <property type="entry name" value="OUTER MEMBRANE PROTEIN TOLC"/>
    <property type="match status" value="1"/>
</dbReference>
<evidence type="ECO:0000313" key="8">
    <source>
        <dbReference type="EMBL" id="GAA5085578.1"/>
    </source>
</evidence>
<keyword evidence="9" id="KW-1185">Reference proteome</keyword>
<evidence type="ECO:0000256" key="6">
    <source>
        <dbReference type="ARBA" id="ARBA00023136"/>
    </source>
</evidence>
<dbReference type="RefSeq" id="WP_345200287.1">
    <property type="nucleotide sequence ID" value="NZ_BAABHX010000001.1"/>
</dbReference>
<protein>
    <submittedName>
        <fullName evidence="8">TolC family protein</fullName>
    </submittedName>
</protein>
<accession>A0ABP9LX98</accession>
<dbReference type="InterPro" id="IPR051906">
    <property type="entry name" value="TolC-like"/>
</dbReference>
<dbReference type="SUPFAM" id="SSF56954">
    <property type="entry name" value="Outer membrane efflux proteins (OEP)"/>
    <property type="match status" value="1"/>
</dbReference>
<dbReference type="Proteomes" id="UP001500353">
    <property type="component" value="Unassembled WGS sequence"/>
</dbReference>
<evidence type="ECO:0000256" key="2">
    <source>
        <dbReference type="ARBA" id="ARBA00007613"/>
    </source>
</evidence>
<evidence type="ECO:0000256" key="3">
    <source>
        <dbReference type="ARBA" id="ARBA00022448"/>
    </source>
</evidence>
<gene>
    <name evidence="8" type="ORF">GCM10023210_06560</name>
</gene>
<dbReference type="Pfam" id="PF02321">
    <property type="entry name" value="OEP"/>
    <property type="match status" value="2"/>
</dbReference>
<dbReference type="Gene3D" id="1.20.1600.10">
    <property type="entry name" value="Outer membrane efflux proteins (OEP)"/>
    <property type="match status" value="1"/>
</dbReference>
<proteinExistence type="inferred from homology"/>